<evidence type="ECO:0000313" key="2">
    <source>
        <dbReference type="EMBL" id="KAK7683509.1"/>
    </source>
</evidence>
<proteinExistence type="predicted"/>
<feature type="compositionally biased region" description="Pro residues" evidence="1">
    <location>
        <begin position="76"/>
        <end position="86"/>
    </location>
</feature>
<name>A0AAW0FWN5_9APHY</name>
<dbReference type="AlphaFoldDB" id="A0AAW0FWN5"/>
<evidence type="ECO:0000256" key="1">
    <source>
        <dbReference type="SAM" id="MobiDB-lite"/>
    </source>
</evidence>
<feature type="region of interest" description="Disordered" evidence="1">
    <location>
        <begin position="45"/>
        <end position="191"/>
    </location>
</feature>
<dbReference type="EMBL" id="JASBNA010000030">
    <property type="protein sequence ID" value="KAK7683509.1"/>
    <property type="molecule type" value="Genomic_DNA"/>
</dbReference>
<sequence length="203" mass="22662">MPAYYHQCPSPKRVAHQQTFEKQSRTTKQVTNLSPVVVSQLSMIGRIRPHSSQQQQQQPTTPPLPSSPLLFTPSSAPRPHPHPQSPHSPHTLPHHHVSHHQPPHQQKPVYIPGRGSSALYDPRDTITLPSPPHHQSQNLHPSAWSRPSPVHSHDDHDSDSDHTLDSDSEDSSFDSFSLLQTPPARPSSPCPWTLAPCLKTLIR</sequence>
<accession>A0AAW0FWN5</accession>
<gene>
    <name evidence="2" type="ORF">QCA50_013343</name>
</gene>
<protein>
    <submittedName>
        <fullName evidence="2">Uncharacterized protein</fullName>
    </submittedName>
</protein>
<feature type="region of interest" description="Disordered" evidence="1">
    <location>
        <begin position="1"/>
        <end position="32"/>
    </location>
</feature>
<feature type="compositionally biased region" description="Basic residues" evidence="1">
    <location>
        <begin position="92"/>
        <end position="102"/>
    </location>
</feature>
<evidence type="ECO:0000313" key="3">
    <source>
        <dbReference type="Proteomes" id="UP001385951"/>
    </source>
</evidence>
<organism evidence="2 3">
    <name type="scientific">Cerrena zonata</name>
    <dbReference type="NCBI Taxonomy" id="2478898"/>
    <lineage>
        <taxon>Eukaryota</taxon>
        <taxon>Fungi</taxon>
        <taxon>Dikarya</taxon>
        <taxon>Basidiomycota</taxon>
        <taxon>Agaricomycotina</taxon>
        <taxon>Agaricomycetes</taxon>
        <taxon>Polyporales</taxon>
        <taxon>Cerrenaceae</taxon>
        <taxon>Cerrena</taxon>
    </lineage>
</organism>
<keyword evidence="3" id="KW-1185">Reference proteome</keyword>
<comment type="caution">
    <text evidence="2">The sequence shown here is derived from an EMBL/GenBank/DDBJ whole genome shotgun (WGS) entry which is preliminary data.</text>
</comment>
<feature type="compositionally biased region" description="Polar residues" evidence="1">
    <location>
        <begin position="16"/>
        <end position="32"/>
    </location>
</feature>
<reference evidence="2 3" key="1">
    <citation type="submission" date="2022-09" db="EMBL/GenBank/DDBJ databases">
        <authorList>
            <person name="Palmer J.M."/>
        </authorList>
    </citation>
    <scope>NUCLEOTIDE SEQUENCE [LARGE SCALE GENOMIC DNA]</scope>
    <source>
        <strain evidence="2 3">DSM 7382</strain>
    </source>
</reference>
<dbReference type="Proteomes" id="UP001385951">
    <property type="component" value="Unassembled WGS sequence"/>
</dbReference>
<feature type="compositionally biased region" description="Basic and acidic residues" evidence="1">
    <location>
        <begin position="151"/>
        <end position="165"/>
    </location>
</feature>